<evidence type="ECO:0000313" key="2">
    <source>
        <dbReference type="EMBL" id="MCT9002790.1"/>
    </source>
</evidence>
<keyword evidence="1" id="KW-0175">Coiled coil</keyword>
<reference evidence="2 3" key="1">
    <citation type="journal article" date="2024" name="Int. J. Syst. Evol. Microbiol.">
        <title>Microbacterium memoriense sp. nov., a member of the Actinomycetota from marine beach sediment of the north coast of Portugal.</title>
        <authorList>
            <person name="Santos J.D.N.D."/>
            <person name="Klimek D."/>
            <person name="Calusinska M."/>
            <person name="Lobo-da-Cunha A."/>
            <person name="Catita J."/>
            <person name="Goncalves H."/>
            <person name="Gonzalez I."/>
            <person name="Lage O.M."/>
        </authorList>
    </citation>
    <scope>NUCLEOTIDE SEQUENCE [LARGE SCALE GENOMIC DNA]</scope>
    <source>
        <strain evidence="2 3">PMIC_1C1B</strain>
    </source>
</reference>
<dbReference type="Pfam" id="PF13704">
    <property type="entry name" value="Glyco_tranf_2_4"/>
    <property type="match status" value="1"/>
</dbReference>
<comment type="caution">
    <text evidence="2">The sequence shown here is derived from an EMBL/GenBank/DDBJ whole genome shotgun (WGS) entry which is preliminary data.</text>
</comment>
<dbReference type="Proteomes" id="UP001300496">
    <property type="component" value="Unassembled WGS sequence"/>
</dbReference>
<dbReference type="RefSeq" id="WP_261607320.1">
    <property type="nucleotide sequence ID" value="NZ_JAODOR010000011.1"/>
</dbReference>
<accession>A0ABT2PDU4</accession>
<dbReference type="SUPFAM" id="SSF53448">
    <property type="entry name" value="Nucleotide-diphospho-sugar transferases"/>
    <property type="match status" value="1"/>
</dbReference>
<name>A0ABT2PDU4_9MICO</name>
<sequence>MIAMTMMVRDEADVVGAMIEHHLAQGIDLFLVTDNGSVDGTVEILQSFEARGLIEVAHDPRHLKQQHEVVTRMSREAAARGATWVLNADADEFWVAKDPALTVAEELSLIDPAVGAFPVPVIDMTGPPALAGTGLGRLVYRDERPDEVMAALGIHAHSTPDVAFVARHDVEVAQGNHFVNVAESAPLDPQRGLQVYHFPWRSWSQFARKVENAGRAYAASPDLRPSANHHGMRDWRRAQDGVLRPSYVARHPSRTELADGIAHGWFVEDRRLAHSLRSPTPDEPLDEAVEAADREIMSALVGVELRLNTLEQEHRRASDDLDFERRHVRELDALVERLRDEISESQKATSALRDELDATLEEVAWAKRSRLVRGALRLSKAIHS</sequence>
<organism evidence="2 3">
    <name type="scientific">Microbacterium memoriense</name>
    <dbReference type="NCBI Taxonomy" id="2978350"/>
    <lineage>
        <taxon>Bacteria</taxon>
        <taxon>Bacillati</taxon>
        <taxon>Actinomycetota</taxon>
        <taxon>Actinomycetes</taxon>
        <taxon>Micrococcales</taxon>
        <taxon>Microbacteriaceae</taxon>
        <taxon>Microbacterium</taxon>
    </lineage>
</organism>
<proteinExistence type="predicted"/>
<gene>
    <name evidence="2" type="ORF">N4R40_10480</name>
</gene>
<evidence type="ECO:0000256" key="1">
    <source>
        <dbReference type="SAM" id="Coils"/>
    </source>
</evidence>
<evidence type="ECO:0000313" key="3">
    <source>
        <dbReference type="Proteomes" id="UP001300496"/>
    </source>
</evidence>
<protein>
    <submittedName>
        <fullName evidence="2">Glycosyltransferase family 2 protein</fullName>
    </submittedName>
</protein>
<feature type="coiled-coil region" evidence="1">
    <location>
        <begin position="300"/>
        <end position="355"/>
    </location>
</feature>
<dbReference type="EMBL" id="JAODOR010000011">
    <property type="protein sequence ID" value="MCT9002790.1"/>
    <property type="molecule type" value="Genomic_DNA"/>
</dbReference>
<keyword evidence="3" id="KW-1185">Reference proteome</keyword>
<dbReference type="InterPro" id="IPR029044">
    <property type="entry name" value="Nucleotide-diphossugar_trans"/>
</dbReference>